<evidence type="ECO:0000256" key="1">
    <source>
        <dbReference type="SAM" id="SignalP"/>
    </source>
</evidence>
<dbReference type="AlphaFoldDB" id="A0A1V9X0B3"/>
<keyword evidence="3" id="KW-1185">Reference proteome</keyword>
<dbReference type="InParanoid" id="A0A1V9X0B3"/>
<gene>
    <name evidence="2" type="ORF">BIW11_13789</name>
</gene>
<name>A0A1V9X0B3_9ACAR</name>
<dbReference type="EMBL" id="MNPL01030293">
    <property type="protein sequence ID" value="OQR67005.1"/>
    <property type="molecule type" value="Genomic_DNA"/>
</dbReference>
<comment type="caution">
    <text evidence="2">The sequence shown here is derived from an EMBL/GenBank/DDBJ whole genome shotgun (WGS) entry which is preliminary data.</text>
</comment>
<organism evidence="2 3">
    <name type="scientific">Tropilaelaps mercedesae</name>
    <dbReference type="NCBI Taxonomy" id="418985"/>
    <lineage>
        <taxon>Eukaryota</taxon>
        <taxon>Metazoa</taxon>
        <taxon>Ecdysozoa</taxon>
        <taxon>Arthropoda</taxon>
        <taxon>Chelicerata</taxon>
        <taxon>Arachnida</taxon>
        <taxon>Acari</taxon>
        <taxon>Parasitiformes</taxon>
        <taxon>Mesostigmata</taxon>
        <taxon>Gamasina</taxon>
        <taxon>Dermanyssoidea</taxon>
        <taxon>Laelapidae</taxon>
        <taxon>Tropilaelaps</taxon>
    </lineage>
</organism>
<evidence type="ECO:0000313" key="3">
    <source>
        <dbReference type="Proteomes" id="UP000192247"/>
    </source>
</evidence>
<evidence type="ECO:0000313" key="2">
    <source>
        <dbReference type="EMBL" id="OQR67005.1"/>
    </source>
</evidence>
<accession>A0A1V9X0B3</accession>
<evidence type="ECO:0008006" key="4">
    <source>
        <dbReference type="Google" id="ProtNLM"/>
    </source>
</evidence>
<proteinExistence type="predicted"/>
<protein>
    <recommendedName>
        <fullName evidence="4">Secreted protein</fullName>
    </recommendedName>
</protein>
<keyword evidence="1" id="KW-0732">Signal</keyword>
<feature type="chain" id="PRO_5013161918" description="Secreted protein" evidence="1">
    <location>
        <begin position="25"/>
        <end position="93"/>
    </location>
</feature>
<sequence length="93" mass="10121">MGWPGRLLGRFCCSILVAWPPSEGADVGPAAAPWGACSILNGLLAEIGHRRWLGQAAVRHWQFKTSGCSDPQRRHGELVAAFVGDSSLYELFR</sequence>
<reference evidence="2 3" key="1">
    <citation type="journal article" date="2017" name="Gigascience">
        <title>Draft genome of the honey bee ectoparasitic mite, Tropilaelaps mercedesae, is shaped by the parasitic life history.</title>
        <authorList>
            <person name="Dong X."/>
            <person name="Armstrong S.D."/>
            <person name="Xia D."/>
            <person name="Makepeace B.L."/>
            <person name="Darby A.C."/>
            <person name="Kadowaki T."/>
        </authorList>
    </citation>
    <scope>NUCLEOTIDE SEQUENCE [LARGE SCALE GENOMIC DNA]</scope>
    <source>
        <strain evidence="2">Wuxi-XJTLU</strain>
    </source>
</reference>
<feature type="signal peptide" evidence="1">
    <location>
        <begin position="1"/>
        <end position="24"/>
    </location>
</feature>
<dbReference type="Proteomes" id="UP000192247">
    <property type="component" value="Unassembled WGS sequence"/>
</dbReference>